<dbReference type="SMART" id="SM00327">
    <property type="entry name" value="VWA"/>
    <property type="match status" value="1"/>
</dbReference>
<name>A0A0F9MD42_9ZZZZ</name>
<feature type="region of interest" description="Disordered" evidence="1">
    <location>
        <begin position="995"/>
        <end position="1031"/>
    </location>
</feature>
<evidence type="ECO:0000259" key="3">
    <source>
        <dbReference type="PROSITE" id="PS50234"/>
    </source>
</evidence>
<keyword evidence="2" id="KW-1133">Transmembrane helix</keyword>
<feature type="transmembrane region" description="Helical" evidence="2">
    <location>
        <begin position="1262"/>
        <end position="1279"/>
    </location>
</feature>
<gene>
    <name evidence="4" type="ORF">LCGC14_1104920</name>
</gene>
<keyword evidence="2" id="KW-0812">Transmembrane</keyword>
<dbReference type="PANTHER" id="PTHR10579:SF43">
    <property type="entry name" value="ZINC FINGER (C3HC4-TYPE RING FINGER) FAMILY PROTEIN"/>
    <property type="match status" value="1"/>
</dbReference>
<dbReference type="InterPro" id="IPR051266">
    <property type="entry name" value="CLCR"/>
</dbReference>
<keyword evidence="2" id="KW-0472">Membrane</keyword>
<evidence type="ECO:0000313" key="4">
    <source>
        <dbReference type="EMBL" id="KKN03714.1"/>
    </source>
</evidence>
<feature type="compositionally biased region" description="Basic and acidic residues" evidence="1">
    <location>
        <begin position="995"/>
        <end position="1021"/>
    </location>
</feature>
<dbReference type="CDD" id="cd00198">
    <property type="entry name" value="vWFA"/>
    <property type="match status" value="1"/>
</dbReference>
<dbReference type="PROSITE" id="PS50234">
    <property type="entry name" value="VWFA"/>
    <property type="match status" value="1"/>
</dbReference>
<dbReference type="PANTHER" id="PTHR10579">
    <property type="entry name" value="CALCIUM-ACTIVATED CHLORIDE CHANNEL REGULATOR"/>
    <property type="match status" value="1"/>
</dbReference>
<accession>A0A0F9MD42</accession>
<sequence length="1291" mass="142548">MINLIKNKSNKGIKKNLTAFFIIASLGFLLVSSLNLNILAKINNFKNLSLSAPGATVDSSDGNFRIDTWDTNDVTMAEVEDLAEVLKNAYDIIVGTWSFPDPMAAADEPPVEVTISGWPGYNGWASGPSRESNFKIGFNASYINQGFAADHEPLKVAGHEFAHLAQYAHPGSPPGKWVREGTARMIQDKLSDWLDHADGTEAGSSFVRQTQSYLSGSHTSDLTSMKYDACLFWQYYLEQFGTDHTDPDYGIDALTTYWDTGVNPTGEHGITMMNNALDVLSPGTTFEDVFKDFSVAIYAKDMDASTIPSKWTFIDDDETDGSGNYGTVSKEIDPVPTLTAMGTIADNSESIENWANKYYEVEIGPSVEVITIQFNQTTNNQLFYALLAMDGDDVEYYYTVESKDFRRAIVNINYDKIVVVVVGLENTANYKYAFEAGSPYINIESPQPAPAAAQARVGLHDEPEKFIAIVDVFYQKSMPIHGYFTENFKAQVGGINATVLVATDVYGKYFLQIQAPDQPADGLYNLKVDLVDSDNNIITSDTEEPCVNYGDTYYDVMLSIDRSGSMGDNNKIVAAKSAGKLFADSFLSDDQLGIVEFNASAKVIHDLMLLTIGNRNTAIDKIEGITDGGGTSIADGLLKSLNELLLRGIADYPDHIILLSDGAETVGPYIPSVLPYLLGNGTIVHVITIGADAAYEIMQELAADTGGTYLHAFDPSSGDIPNDLAEIYRTIIENIRHLERFYHSRGTINPGNNKVFYMDITDDMDLVEFIVHYNATMQPTSVGLKDPEKIPVSFKYMIDKFGMGYAVGRVKNPKIGKWEIEIAVSGGSSELKYFVEGAAYSSVSMTLLAPPNGIISPGWGKRKPIGTPIPVLVSLTDTKTIKDAKVYMNVIPPGYKSHGVDFRLPLYDDGNHGDSLPGDGIYGNLYTATSEQGSYQFLINATGTNNEGRTFTRIKTGAFYMFKCEYVRTQETLCIPDSDNDGLPDNWEKYYGLKHTDGTGDHGPDGDPDLDRLKNKDEFFRGTDPYNSDTDYGGQGDYSEVLYGFNPLDPADDVVEKFPPVRIYPGNKFVYMLLPNASNVAYNNLYIYRSVEPNQGFSIIYGSPYIESYNDTSVNNYVTYYYRFIADNVAFNETGLTKPYKAIPKLNILAAEANIIINNGSKSTTTNLVTVNVLISLKHETTKLANPPTHMRIGENVSELLAAPWIPFNPEFPKLLSTGEGVKFVFVQLRDDQTIPEISPVFSAGIYYTGDISVSIGLETTFTLFMITVDFAVISVIFYKKKRKHLKIKKF</sequence>
<dbReference type="NCBIfam" id="NF041940">
    <property type="entry name" value="choice_anch_X"/>
    <property type="match status" value="1"/>
</dbReference>
<evidence type="ECO:0000256" key="1">
    <source>
        <dbReference type="SAM" id="MobiDB-lite"/>
    </source>
</evidence>
<dbReference type="EMBL" id="LAZR01005004">
    <property type="protein sequence ID" value="KKN03714.1"/>
    <property type="molecule type" value="Genomic_DNA"/>
</dbReference>
<reference evidence="4" key="1">
    <citation type="journal article" date="2015" name="Nature">
        <title>Complex archaea that bridge the gap between prokaryotes and eukaryotes.</title>
        <authorList>
            <person name="Spang A."/>
            <person name="Saw J.H."/>
            <person name="Jorgensen S.L."/>
            <person name="Zaremba-Niedzwiedzka K."/>
            <person name="Martijn J."/>
            <person name="Lind A.E."/>
            <person name="van Eijk R."/>
            <person name="Schleper C."/>
            <person name="Guy L."/>
            <person name="Ettema T.J."/>
        </authorList>
    </citation>
    <scope>NUCLEOTIDE SEQUENCE</scope>
</reference>
<comment type="caution">
    <text evidence="4">The sequence shown here is derived from an EMBL/GenBank/DDBJ whole genome shotgun (WGS) entry which is preliminary data.</text>
</comment>
<dbReference type="Pfam" id="PF00092">
    <property type="entry name" value="VWA"/>
    <property type="match status" value="1"/>
</dbReference>
<protein>
    <recommendedName>
        <fullName evidence="3">VWFA domain-containing protein</fullName>
    </recommendedName>
</protein>
<proteinExistence type="predicted"/>
<dbReference type="InterPro" id="IPR002035">
    <property type="entry name" value="VWF_A"/>
</dbReference>
<organism evidence="4">
    <name type="scientific">marine sediment metagenome</name>
    <dbReference type="NCBI Taxonomy" id="412755"/>
    <lineage>
        <taxon>unclassified sequences</taxon>
        <taxon>metagenomes</taxon>
        <taxon>ecological metagenomes</taxon>
    </lineage>
</organism>
<dbReference type="InterPro" id="IPR036465">
    <property type="entry name" value="vWFA_dom_sf"/>
</dbReference>
<evidence type="ECO:0000256" key="2">
    <source>
        <dbReference type="SAM" id="Phobius"/>
    </source>
</evidence>
<dbReference type="SUPFAM" id="SSF53300">
    <property type="entry name" value="vWA-like"/>
    <property type="match status" value="1"/>
</dbReference>
<feature type="domain" description="VWFA" evidence="3">
    <location>
        <begin position="555"/>
        <end position="731"/>
    </location>
</feature>
<dbReference type="Gene3D" id="3.40.50.410">
    <property type="entry name" value="von Willebrand factor, type A domain"/>
    <property type="match status" value="1"/>
</dbReference>